<dbReference type="Pfam" id="PF13855">
    <property type="entry name" value="LRR_8"/>
    <property type="match status" value="19"/>
</dbReference>
<dbReference type="FunFam" id="3.80.10.10:FF:002459">
    <property type="entry name" value="Uncharacterized protein"/>
    <property type="match status" value="2"/>
</dbReference>
<evidence type="ECO:0000259" key="5">
    <source>
        <dbReference type="SMART" id="SM00013"/>
    </source>
</evidence>
<dbReference type="FunFam" id="3.80.10.10:FF:002867">
    <property type="entry name" value="Uncharacterized protein"/>
    <property type="match status" value="1"/>
</dbReference>
<dbReference type="FunFam" id="3.80.10.10:FF:000770">
    <property type="entry name" value="Uncharacterized protein"/>
    <property type="match status" value="3"/>
</dbReference>
<keyword evidence="4" id="KW-0325">Glycoprotein</keyword>
<sequence>MTSQVCTTGLLSGAELLSRGKTRTQLEHQVQSLKKEKDMLLERVCKASSKTEATAGTPSEISTLQDLVNSIVSIVESSDDIEGTSADTGKELFSIGEDTKALEMARDKLLAEMSALKESNKCPGKNANSVDLDPSATIPADTANSVDLDPSATIPIDTANGGDLNPSATIHIVTADKIEILNPSAILHPADDNSGDLDPEKVTCHDSVDTTGRNSFWNQPPLTSPFVFDIKTEGRIYIRLSAENNGLPDMYRINSYPWGPKIYRRTKGKWIAKVHEQRKPVSKATKLLWVLLAMTSHVTRHAEGQPERACDSSGRSAACTCESDFGSVFGCGRDLTELPSWVPTDTLYFDVTGSKLTSLPRAAFQQLSKLKVLTLSRNEISEIQLGAFDGLDGSLTELRLDRNKLSNLEVGTFEDLPLVESLMLNDNMLADLRAGVFRGLISMVRLDLNGNRITSLPVGVFSDLPALRSIYLARNGIKNVNNILPSLPTFVSRLDLEGNNIRLDRGVFVRFENLTTLNLNENGFGNLEAGVFNGLVALSRLYLNDNNITSLVQGLFLGLEKLTLLSVENNQLVQLSGNSFGDHPSFNVISFENNNISMIEADFFSRFPTLGSVNLESNNLSFLPPGIFDSLVELEFLILEKNRLEILDPNLFQDLHNAWSIQLGYNNIKTLPDGIFRATTRMHFLHLNDNALSSLPKDIFSPLSQLTGLALENNQLTVIEDSTFKLPTLESIQLNGNALANISCNMFPTTNMSLYAIDIDCTCEWIPVYDCPEFEFLGSRVTCIKPRKLWYDKLGEISKDVLTCGAPNTAWFGRTEETTPHRGACAGESTQRYHDRSRFHTTIGLTMQGQKGTISGCYSLVKLLWVLLAMTSHVTRHAEGRPERACDSSGRSAACTCYDDTVSCTRGADLAELPSGIPTDTTNLDLTGNKLTSLPKMAFQQLSRLNLNGNRITSLPVGVFSDLPALRSIYLARNGIRTLDNVLPSLPTLVSRLDLEGNNISRLDRDVFARFENLTALNLNENGFGNLEAGVFNGLVALSRLYLNDNNITSLAQGLFLGLEKLRRLSVDNNQLVQLNGNVFGDHPSFNVISFENNNISMIETDFFSRFPTLGSVNLESNNLSFLPPGIFNNLAELEFLRLEKNRLESLDANLFQDLRNAWSIQLGYNNIKTLPDGIFRATTRLHFLHLNDNALSSLPKDIFSPLSKLMGLELENNQLTVIEDSTFNLPTLESIQLNGNPLVNISCKMFPTTNMSLYAIDVDCTCEWIPVYDCPEFEFLGSRVTCIKPRKLWYDKLDEISKDVLTCGAPSTAWFGRTGWFGLASAVMLGLRAFTMSFLKAVGTICALLLMTHLMPVHGEPVVACRGPGESLACKCLDQYVSCDYDDLTEENDIKSLPSTIFYGLRNLKVLYLHTNELTVIENGTFSDLPKLEDIYLEKNPLVNITCDVLPSQNGPSVFTKFFKAVRRICALLLMTHLVIPVQGEPVVACGSVGESLACTCRFRYVSCRLGDLTEVPTGMRDDVITLELWGNKITSIPKTAFVNLTRLYSIDLSRNKISSVEVGAFDWQADSLYQLSLNNNELETLPVGVFRNLSKFSFLDLDDNLISSLSVGLFRGLPELLSISLNGNRIASLPVGIFADLPSLSEVKLARNKIKNIVNILPALPSELSSLDLKGNGLGNLRAAVFSGMPKLESLELEANEMDSLPKNLFLGLDKLSVLRLDHNMFVELNRSSFGSHPLLKRLSFANNSIVRIEQGFFSTYPKLREINLSTNDLSFLPPGTFDNLTSLRYLHLEGNKLDNLNANIFRDLEDLRYLYLQENGIKNLPSTIFYGLRNLIILYLDSNELSVIENGTFSNLPKIEYIFLEKNPLVNITCDVLPSQNVSKKLWGIGVDCTCEWKPVYDCPEFSWFDSIGTCVRPIRLIGDSLDEVPKDALTCVATRMVGLNPIGMVVFCLISFDFFKSSAPPSTKFTIKGSRYHQGPTAGFILVHFQERQVLGPSVFTKFFKAVRRICALLLMTHLVIPVQGEPVVACGSAGESLACTCRFRYVSCRLGDLTEVPTGMRDDTITLELWGNKITSIPKTAFVNLTRLYSIDLSRNKISSVEVGAFDWQADSLYQLSLNNNELETLSVGVFRNLSKFSFLDLDDNSISSLSVGLFRGLPKLVSISLNGNRISSLPVGIFADLPLSELKLARNKIKNIDNILPALPSELSSLDLKGNGLGNLRAAVFSELPKLESLKLEANEMDSLPKNLFLGLDKLSVLRLDHNMFVELNRSSFGSHPLLKRLSFANNSIVRIEQGFFSTYPKLREINLSTNDLSFLPPGTFDNLTSLRYLHLEGNKLDNLNANIFRDLEDLRYLYLQENGIKNLPSTIFYGLRNLIILYLDSNDLTLIENGTFSDLPKIEYIFLEMNPLVNITCGVLPSQNVSKKLWEIGVDCTCEWKPVYDCPEFSWFDSIVTCVRPIRLIGDSLDEVPKDALTCDATRMVGLSPIGMVVFCLTSLYVTLNG</sequence>
<organism>
    <name type="scientific">Branchiostoma floridae</name>
    <name type="common">Florida lancelet</name>
    <name type="synonym">Amphioxus</name>
    <dbReference type="NCBI Taxonomy" id="7739"/>
    <lineage>
        <taxon>Eukaryota</taxon>
        <taxon>Metazoa</taxon>
        <taxon>Chordata</taxon>
        <taxon>Cephalochordata</taxon>
        <taxon>Leptocardii</taxon>
        <taxon>Amphioxiformes</taxon>
        <taxon>Branchiostomatidae</taxon>
        <taxon>Branchiostoma</taxon>
    </lineage>
</organism>
<feature type="domain" description="LRRNT" evidence="5">
    <location>
        <begin position="2038"/>
        <end position="2067"/>
    </location>
</feature>
<dbReference type="SMART" id="SM00364">
    <property type="entry name" value="LRR_BAC"/>
    <property type="match status" value="16"/>
</dbReference>
<gene>
    <name evidence="6" type="ORF">BRAFLDRAFT_83459</name>
</gene>
<reference evidence="6" key="1">
    <citation type="journal article" date="2008" name="Nature">
        <title>The amphioxus genome and the evolution of the chordate karyotype.</title>
        <authorList>
            <consortium name="US DOE Joint Genome Institute (JGI-PGF)"/>
            <person name="Putnam N.H."/>
            <person name="Butts T."/>
            <person name="Ferrier D.E.K."/>
            <person name="Furlong R.F."/>
            <person name="Hellsten U."/>
            <person name="Kawashima T."/>
            <person name="Robinson-Rechavi M."/>
            <person name="Shoguchi E."/>
            <person name="Terry A."/>
            <person name="Yu J.-K."/>
            <person name="Benito-Gutierrez E.L."/>
            <person name="Dubchak I."/>
            <person name="Garcia-Fernandez J."/>
            <person name="Gibson-Brown J.J."/>
            <person name="Grigoriev I.V."/>
            <person name="Horton A.C."/>
            <person name="de Jong P.J."/>
            <person name="Jurka J."/>
            <person name="Kapitonov V.V."/>
            <person name="Kohara Y."/>
            <person name="Kuroki Y."/>
            <person name="Lindquist E."/>
            <person name="Lucas S."/>
            <person name="Osoegawa K."/>
            <person name="Pennacchio L.A."/>
            <person name="Salamov A.A."/>
            <person name="Satou Y."/>
            <person name="Sauka-Spengler T."/>
            <person name="Schmutz J."/>
            <person name="Shin-I T."/>
            <person name="Toyoda A."/>
            <person name="Bronner-Fraser M."/>
            <person name="Fujiyama A."/>
            <person name="Holland L.Z."/>
            <person name="Holland P.W.H."/>
            <person name="Satoh N."/>
            <person name="Rokhsar D.S."/>
        </authorList>
    </citation>
    <scope>NUCLEOTIDE SEQUENCE [LARGE SCALE GENOMIC DNA]</scope>
    <source>
        <strain evidence="6">S238N-H82</strain>
        <tissue evidence="6">Testes</tissue>
    </source>
</reference>
<dbReference type="SMART" id="SM00013">
    <property type="entry name" value="LRRNT"/>
    <property type="match status" value="3"/>
</dbReference>
<evidence type="ECO:0000313" key="6">
    <source>
        <dbReference type="EMBL" id="EEN56729.1"/>
    </source>
</evidence>
<evidence type="ECO:0000256" key="1">
    <source>
        <dbReference type="ARBA" id="ARBA00022614"/>
    </source>
</evidence>
<dbReference type="InterPro" id="IPR050541">
    <property type="entry name" value="LRR_TM_domain-containing"/>
</dbReference>
<feature type="domain" description="LRRNT" evidence="5">
    <location>
        <begin position="893"/>
        <end position="923"/>
    </location>
</feature>
<dbReference type="PANTHER" id="PTHR24369">
    <property type="entry name" value="ANTIGEN BSP, PUTATIVE-RELATED"/>
    <property type="match status" value="1"/>
</dbReference>
<dbReference type="EMBL" id="GG666549">
    <property type="protein sequence ID" value="EEN56729.1"/>
    <property type="molecule type" value="Genomic_DNA"/>
</dbReference>
<keyword evidence="1" id="KW-0433">Leucine-rich repeat</keyword>
<keyword evidence="3" id="KW-0677">Repeat</keyword>
<evidence type="ECO:0000256" key="4">
    <source>
        <dbReference type="ARBA" id="ARBA00023180"/>
    </source>
</evidence>
<dbReference type="SUPFAM" id="SSF52058">
    <property type="entry name" value="L domain-like"/>
    <property type="match status" value="8"/>
</dbReference>
<dbReference type="SMART" id="SM00365">
    <property type="entry name" value="LRR_SD22"/>
    <property type="match status" value="19"/>
</dbReference>
<protein>
    <recommendedName>
        <fullName evidence="5">LRRNT domain-containing protein</fullName>
    </recommendedName>
</protein>
<dbReference type="InterPro" id="IPR003591">
    <property type="entry name" value="Leu-rich_rpt_typical-subtyp"/>
</dbReference>
<dbReference type="InterPro" id="IPR001611">
    <property type="entry name" value="Leu-rich_rpt"/>
</dbReference>
<dbReference type="PANTHER" id="PTHR24369:SF211">
    <property type="entry name" value="LEUCINE-RICH REPEAT-CONTAINING PROTEIN 15-LIKE"/>
    <property type="match status" value="1"/>
</dbReference>
<evidence type="ECO:0000256" key="2">
    <source>
        <dbReference type="ARBA" id="ARBA00022729"/>
    </source>
</evidence>
<dbReference type="PROSITE" id="PS51450">
    <property type="entry name" value="LRR"/>
    <property type="match status" value="5"/>
</dbReference>
<feature type="domain" description="LRRNT" evidence="5">
    <location>
        <begin position="317"/>
        <end position="348"/>
    </location>
</feature>
<proteinExistence type="predicted"/>
<accession>C3YSM8</accession>
<dbReference type="FunFam" id="3.80.10.10:FF:001991">
    <property type="entry name" value="Uncharacterized protein"/>
    <property type="match status" value="2"/>
</dbReference>
<dbReference type="InterPro" id="IPR000372">
    <property type="entry name" value="LRRNT"/>
</dbReference>
<dbReference type="SMART" id="SM00369">
    <property type="entry name" value="LRR_TYP"/>
    <property type="match status" value="53"/>
</dbReference>
<dbReference type="FunFam" id="3.80.10.10:FF:001534">
    <property type="entry name" value="Uncharacterized protein"/>
    <property type="match status" value="4"/>
</dbReference>
<dbReference type="InterPro" id="IPR032675">
    <property type="entry name" value="LRR_dom_sf"/>
</dbReference>
<evidence type="ECO:0000256" key="3">
    <source>
        <dbReference type="ARBA" id="ARBA00022737"/>
    </source>
</evidence>
<dbReference type="InParanoid" id="C3YSM8"/>
<keyword evidence="2" id="KW-0732">Signal</keyword>
<dbReference type="eggNOG" id="KOG0619">
    <property type="taxonomic scope" value="Eukaryota"/>
</dbReference>
<dbReference type="Gene3D" id="3.80.10.10">
    <property type="entry name" value="Ribonuclease Inhibitor"/>
    <property type="match status" value="13"/>
</dbReference>
<name>C3YSM8_BRAFL</name>